<reference evidence="5 6" key="1">
    <citation type="submission" date="2019-06" db="EMBL/GenBank/DDBJ databases">
        <title>Lysobacter alkalisoli sp. nov. isolated from saline soil.</title>
        <authorList>
            <person name="Sun J.-Q."/>
            <person name="Xu L."/>
        </authorList>
    </citation>
    <scope>NUCLEOTIDE SEQUENCE [LARGE SCALE GENOMIC DNA]</scope>
    <source>
        <strain evidence="5 6">JCM 31130</strain>
    </source>
</reference>
<dbReference type="Proteomes" id="UP000318212">
    <property type="component" value="Unassembled WGS sequence"/>
</dbReference>
<dbReference type="GO" id="GO:1902201">
    <property type="term" value="P:negative regulation of bacterial-type flagellum-dependent cell motility"/>
    <property type="evidence" value="ECO:0007669"/>
    <property type="project" value="TreeGrafter"/>
</dbReference>
<comment type="caution">
    <text evidence="5">The sequence shown here is derived from an EMBL/GenBank/DDBJ whole genome shotgun (WGS) entry which is preliminary data.</text>
</comment>
<feature type="transmembrane region" description="Helical" evidence="3">
    <location>
        <begin position="260"/>
        <end position="278"/>
    </location>
</feature>
<dbReference type="Pfam" id="PF07695">
    <property type="entry name" value="7TMR-DISM_7TM"/>
    <property type="match status" value="1"/>
</dbReference>
<proteinExistence type="predicted"/>
<feature type="transmembrane region" description="Helical" evidence="3">
    <location>
        <begin position="290"/>
        <end position="310"/>
    </location>
</feature>
<feature type="transmembrane region" description="Helical" evidence="3">
    <location>
        <begin position="316"/>
        <end position="336"/>
    </location>
</feature>
<gene>
    <name evidence="5" type="ORF">FKV25_04750</name>
</gene>
<dbReference type="FunFam" id="3.30.70.270:FF:000001">
    <property type="entry name" value="Diguanylate cyclase domain protein"/>
    <property type="match status" value="1"/>
</dbReference>
<dbReference type="InterPro" id="IPR043128">
    <property type="entry name" value="Rev_trsase/Diguanyl_cyclase"/>
</dbReference>
<dbReference type="GO" id="GO:0005886">
    <property type="term" value="C:plasma membrane"/>
    <property type="evidence" value="ECO:0007669"/>
    <property type="project" value="TreeGrafter"/>
</dbReference>
<evidence type="ECO:0000313" key="5">
    <source>
        <dbReference type="EMBL" id="TQD48819.1"/>
    </source>
</evidence>
<dbReference type="GO" id="GO:0043709">
    <property type="term" value="P:cell adhesion involved in single-species biofilm formation"/>
    <property type="evidence" value="ECO:0007669"/>
    <property type="project" value="TreeGrafter"/>
</dbReference>
<dbReference type="InterPro" id="IPR011623">
    <property type="entry name" value="7TMR_DISM_rcpt_extracell_dom1"/>
</dbReference>
<dbReference type="PROSITE" id="PS50887">
    <property type="entry name" value="GGDEF"/>
    <property type="match status" value="1"/>
</dbReference>
<evidence type="ECO:0000256" key="2">
    <source>
        <dbReference type="ARBA" id="ARBA00012528"/>
    </source>
</evidence>
<dbReference type="EC" id="2.7.7.65" evidence="2"/>
<dbReference type="InterPro" id="IPR050469">
    <property type="entry name" value="Diguanylate_Cyclase"/>
</dbReference>
<dbReference type="InterPro" id="IPR029787">
    <property type="entry name" value="Nucleotide_cyclase"/>
</dbReference>
<dbReference type="Gene3D" id="3.30.70.270">
    <property type="match status" value="1"/>
</dbReference>
<feature type="domain" description="GGDEF" evidence="4">
    <location>
        <begin position="441"/>
        <end position="573"/>
    </location>
</feature>
<evidence type="ECO:0000256" key="1">
    <source>
        <dbReference type="ARBA" id="ARBA00001946"/>
    </source>
</evidence>
<dbReference type="AlphaFoldDB" id="A0A508AG54"/>
<evidence type="ECO:0000313" key="6">
    <source>
        <dbReference type="Proteomes" id="UP000318212"/>
    </source>
</evidence>
<sequence>MGYARTTLPCDFARQGGRPGGSELRRAWHTTVLLLLMTVSAWADAQVFDVARLGEDPVPAQVVSGALDADFAGVPPSRGQAAIVESRRGVSWWRVTAREPLAPRPGQTLVLNFPYMNAVQAWRPGDALPVRLNLVGPDADLSHSTRGHFIPLPDGLARGESVYLRLECVTPMRIALTVEGVREAHRKDLTYVGWRVGVLSTTLVLAVLVFGFWVGIGERSYLYLMLALFGQVLYLVTTGGDLRAFESLSALMGQDLRASRIFALAAFISSNSFMAYYLDLVNRQPRINRVLTVCSLAALALIGWSIFSVSGLIPTLANTVVLVAIAAVIWAMGVAVGKRQNGALLLVFAMMPLVLLVALRAAVRLEMIGMPPWLDYVYPAGFMLSGLIVTIGLTGKMHQLRRDRDHASHMASYDALTGANSRPVIESHLRNAVAEAHDSGAPLSVVFFDIDNFKRINDQHGHRAGDECLKLVAMRTRNRLRTYDQIGRYGGDEMIVILPDTALKEAIGVAENLRSAVNCRPVATDDLQLEVTLSLGVAQLLPGETAEALLERADAALYASKSAGRDQVTGHVRSLLQAASAPPR</sequence>
<organism evidence="5 6">
    <name type="scientific">Marilutibacter aestuarii</name>
    <dbReference type="NCBI Taxonomy" id="1706195"/>
    <lineage>
        <taxon>Bacteria</taxon>
        <taxon>Pseudomonadati</taxon>
        <taxon>Pseudomonadota</taxon>
        <taxon>Gammaproteobacteria</taxon>
        <taxon>Lysobacterales</taxon>
        <taxon>Lysobacteraceae</taxon>
        <taxon>Marilutibacter</taxon>
    </lineage>
</organism>
<protein>
    <recommendedName>
        <fullName evidence="2">diguanylate cyclase</fullName>
        <ecNumber evidence="2">2.7.7.65</ecNumber>
    </recommendedName>
</protein>
<dbReference type="GO" id="GO:0052621">
    <property type="term" value="F:diguanylate cyclase activity"/>
    <property type="evidence" value="ECO:0007669"/>
    <property type="project" value="UniProtKB-EC"/>
</dbReference>
<feature type="transmembrane region" description="Helical" evidence="3">
    <location>
        <begin position="192"/>
        <end position="214"/>
    </location>
</feature>
<dbReference type="OrthoDB" id="9803824at2"/>
<name>A0A508AG54_9GAMM</name>
<feature type="transmembrane region" description="Helical" evidence="3">
    <location>
        <begin position="376"/>
        <end position="394"/>
    </location>
</feature>
<dbReference type="EMBL" id="VICE01000047">
    <property type="protein sequence ID" value="TQD48819.1"/>
    <property type="molecule type" value="Genomic_DNA"/>
</dbReference>
<keyword evidence="3" id="KW-0472">Membrane</keyword>
<keyword evidence="3" id="KW-0812">Transmembrane</keyword>
<evidence type="ECO:0000259" key="4">
    <source>
        <dbReference type="PROSITE" id="PS50887"/>
    </source>
</evidence>
<feature type="transmembrane region" description="Helical" evidence="3">
    <location>
        <begin position="343"/>
        <end position="364"/>
    </location>
</feature>
<dbReference type="InterPro" id="IPR000160">
    <property type="entry name" value="GGDEF_dom"/>
</dbReference>
<evidence type="ECO:0000256" key="3">
    <source>
        <dbReference type="SAM" id="Phobius"/>
    </source>
</evidence>
<dbReference type="SUPFAM" id="SSF55073">
    <property type="entry name" value="Nucleotide cyclase"/>
    <property type="match status" value="1"/>
</dbReference>
<accession>A0A508AG54</accession>
<dbReference type="NCBIfam" id="TIGR00254">
    <property type="entry name" value="GGDEF"/>
    <property type="match status" value="1"/>
</dbReference>
<dbReference type="PANTHER" id="PTHR45138:SF24">
    <property type="entry name" value="DIGUANYLATE CYCLASE DGCC-RELATED"/>
    <property type="match status" value="1"/>
</dbReference>
<keyword evidence="6" id="KW-1185">Reference proteome</keyword>
<dbReference type="CDD" id="cd01949">
    <property type="entry name" value="GGDEF"/>
    <property type="match status" value="1"/>
</dbReference>
<dbReference type="Pfam" id="PF00990">
    <property type="entry name" value="GGDEF"/>
    <property type="match status" value="1"/>
</dbReference>
<dbReference type="SMART" id="SM00267">
    <property type="entry name" value="GGDEF"/>
    <property type="match status" value="1"/>
</dbReference>
<keyword evidence="3" id="KW-1133">Transmembrane helix</keyword>
<dbReference type="PANTHER" id="PTHR45138">
    <property type="entry name" value="REGULATORY COMPONENTS OF SENSORY TRANSDUCTION SYSTEM"/>
    <property type="match status" value="1"/>
</dbReference>
<feature type="transmembrane region" description="Helical" evidence="3">
    <location>
        <begin position="221"/>
        <end position="240"/>
    </location>
</feature>
<comment type="cofactor">
    <cofactor evidence="1">
        <name>Mg(2+)</name>
        <dbReference type="ChEBI" id="CHEBI:18420"/>
    </cofactor>
</comment>